<accession>A0ABY3ZNI7</accession>
<protein>
    <submittedName>
        <fullName evidence="1">Uncharacterized protein</fullName>
    </submittedName>
</protein>
<organism evidence="1 2">
    <name type="scientific">Sulfitobacter dubius</name>
    <dbReference type="NCBI Taxonomy" id="218673"/>
    <lineage>
        <taxon>Bacteria</taxon>
        <taxon>Pseudomonadati</taxon>
        <taxon>Pseudomonadota</taxon>
        <taxon>Alphaproteobacteria</taxon>
        <taxon>Rhodobacterales</taxon>
        <taxon>Roseobacteraceae</taxon>
        <taxon>Sulfitobacter</taxon>
    </lineage>
</organism>
<reference evidence="2" key="1">
    <citation type="journal article" date="2022" name="Microorganisms">
        <title>Beyond the ABCs#Discovery of Three New Plasmid Types in Rhodobacterales (RepQ, RepY, RepW).</title>
        <authorList>
            <person name="Freese H.M."/>
            <person name="Ringel V."/>
            <person name="Overmann J."/>
            <person name="Petersen J."/>
        </authorList>
    </citation>
    <scope>NUCLEOTIDE SEQUENCE [LARGE SCALE GENOMIC DNA]</scope>
    <source>
        <strain evidence="2">DSM 109990</strain>
    </source>
</reference>
<gene>
    <name evidence="1" type="ORF">DSM109990_02601</name>
</gene>
<dbReference type="Proteomes" id="UP000831019">
    <property type="component" value="Chromosome"/>
</dbReference>
<dbReference type="EMBL" id="CP085144">
    <property type="protein sequence ID" value="UOA15757.1"/>
    <property type="molecule type" value="Genomic_DNA"/>
</dbReference>
<keyword evidence="2" id="KW-1185">Reference proteome</keyword>
<sequence>MHFSQYGEKMLVNAWAGSKYNSNRDKNKRRRVIYLCCTTCEALSRCFANLAEGKINLTRKLLHA</sequence>
<evidence type="ECO:0000313" key="2">
    <source>
        <dbReference type="Proteomes" id="UP000831019"/>
    </source>
</evidence>
<proteinExistence type="predicted"/>
<evidence type="ECO:0000313" key="1">
    <source>
        <dbReference type="EMBL" id="UOA15757.1"/>
    </source>
</evidence>
<name>A0ABY3ZNI7_9RHOB</name>